<evidence type="ECO:0000256" key="1">
    <source>
        <dbReference type="SAM" id="MobiDB-lite"/>
    </source>
</evidence>
<evidence type="ECO:0000313" key="2">
    <source>
        <dbReference type="EMBL" id="KAF2802587.1"/>
    </source>
</evidence>
<proteinExistence type="predicted"/>
<evidence type="ECO:0000313" key="4">
    <source>
        <dbReference type="RefSeq" id="XP_033569551.1"/>
    </source>
</evidence>
<dbReference type="OrthoDB" id="10690313at2759"/>
<protein>
    <submittedName>
        <fullName evidence="2 4">Uncharacterized protein</fullName>
    </submittedName>
</protein>
<dbReference type="RefSeq" id="XP_033569551.1">
    <property type="nucleotide sequence ID" value="XM_033722515.1"/>
</dbReference>
<evidence type="ECO:0000313" key="3">
    <source>
        <dbReference type="Proteomes" id="UP000504636"/>
    </source>
</evidence>
<keyword evidence="3" id="KW-1185">Reference proteome</keyword>
<name>A0A6A6Y468_9PEZI</name>
<feature type="region of interest" description="Disordered" evidence="1">
    <location>
        <begin position="93"/>
        <end position="115"/>
    </location>
</feature>
<accession>A0A6A6Y468</accession>
<reference evidence="4" key="2">
    <citation type="submission" date="2020-04" db="EMBL/GenBank/DDBJ databases">
        <authorList>
            <consortium name="NCBI Genome Project"/>
        </authorList>
    </citation>
    <scope>NUCLEOTIDE SEQUENCE</scope>
    <source>
        <strain evidence="4">CBS 304.34</strain>
    </source>
</reference>
<feature type="region of interest" description="Disordered" evidence="1">
    <location>
        <begin position="234"/>
        <end position="255"/>
    </location>
</feature>
<reference evidence="2 4" key="1">
    <citation type="journal article" date="2020" name="Stud. Mycol.">
        <title>101 Dothideomycetes genomes: a test case for predicting lifestyles and emergence of pathogens.</title>
        <authorList>
            <person name="Haridas S."/>
            <person name="Albert R."/>
            <person name="Binder M."/>
            <person name="Bloem J."/>
            <person name="Labutti K."/>
            <person name="Salamov A."/>
            <person name="Andreopoulos B."/>
            <person name="Baker S."/>
            <person name="Barry K."/>
            <person name="Bills G."/>
            <person name="Bluhm B."/>
            <person name="Cannon C."/>
            <person name="Castanera R."/>
            <person name="Culley D."/>
            <person name="Daum C."/>
            <person name="Ezra D."/>
            <person name="Gonzalez J."/>
            <person name="Henrissat B."/>
            <person name="Kuo A."/>
            <person name="Liang C."/>
            <person name="Lipzen A."/>
            <person name="Lutzoni F."/>
            <person name="Magnuson J."/>
            <person name="Mondo S."/>
            <person name="Nolan M."/>
            <person name="Ohm R."/>
            <person name="Pangilinan J."/>
            <person name="Park H.-J."/>
            <person name="Ramirez L."/>
            <person name="Alfaro M."/>
            <person name="Sun H."/>
            <person name="Tritt A."/>
            <person name="Yoshinaga Y."/>
            <person name="Zwiers L.-H."/>
            <person name="Turgeon B."/>
            <person name="Goodwin S."/>
            <person name="Spatafora J."/>
            <person name="Crous P."/>
            <person name="Grigoriev I."/>
        </authorList>
    </citation>
    <scope>NUCLEOTIDE SEQUENCE</scope>
    <source>
        <strain evidence="2 4">CBS 304.34</strain>
    </source>
</reference>
<feature type="compositionally biased region" description="Low complexity" evidence="1">
    <location>
        <begin position="96"/>
        <end position="108"/>
    </location>
</feature>
<gene>
    <name evidence="2 4" type="ORF">BDZ99DRAFT_482723</name>
</gene>
<dbReference type="EMBL" id="MU003722">
    <property type="protein sequence ID" value="KAF2802587.1"/>
    <property type="molecule type" value="Genomic_DNA"/>
</dbReference>
<feature type="region of interest" description="Disordered" evidence="1">
    <location>
        <begin position="1"/>
        <end position="20"/>
    </location>
</feature>
<dbReference type="Proteomes" id="UP000504636">
    <property type="component" value="Unplaced"/>
</dbReference>
<reference evidence="4" key="3">
    <citation type="submission" date="2025-04" db="UniProtKB">
        <authorList>
            <consortium name="RefSeq"/>
        </authorList>
    </citation>
    <scope>IDENTIFICATION</scope>
    <source>
        <strain evidence="4">CBS 304.34</strain>
    </source>
</reference>
<dbReference type="AlphaFoldDB" id="A0A6A6Y468"/>
<sequence length="255" mass="26834">MHILKAQDSIPGTQGEQTSDYEEVVGPDFCAMVPRPHPSIPSTQEYFSENEEPIGPDFCAMMPLPKGDVSLADSGLNYVPEHDEVEGAATQVAQLSPSTPSARATSSTYADAEAQTTDIPKLRTAQLPPFAPAEAAPEVLAAQVGLAFPTLALESQEDLEQEAIIEDRVETPAAYGAAMTTVVGLEQTGIVAEVSADAKDTEACKPPTKKKARKARIAGRAPIRAPLPRAAKTLALPQGGPVPGGLCRSEAELHE</sequence>
<dbReference type="GeneID" id="54463408"/>
<organism evidence="2">
    <name type="scientific">Mytilinidion resinicola</name>
    <dbReference type="NCBI Taxonomy" id="574789"/>
    <lineage>
        <taxon>Eukaryota</taxon>
        <taxon>Fungi</taxon>
        <taxon>Dikarya</taxon>
        <taxon>Ascomycota</taxon>
        <taxon>Pezizomycotina</taxon>
        <taxon>Dothideomycetes</taxon>
        <taxon>Pleosporomycetidae</taxon>
        <taxon>Mytilinidiales</taxon>
        <taxon>Mytilinidiaceae</taxon>
        <taxon>Mytilinidion</taxon>
    </lineage>
</organism>